<dbReference type="EMBL" id="JADCTT010000014">
    <property type="protein sequence ID" value="KAF9744630.1"/>
    <property type="molecule type" value="Genomic_DNA"/>
</dbReference>
<evidence type="ECO:0000313" key="1">
    <source>
        <dbReference type="EMBL" id="KAF9744630.1"/>
    </source>
</evidence>
<reference evidence="1" key="1">
    <citation type="submission" date="2020-10" db="EMBL/GenBank/DDBJ databases">
        <title>High-Quality Genome Resource of Clonostachys rosea strain S41 by Oxford Nanopore Long-Read Sequencing.</title>
        <authorList>
            <person name="Wang H."/>
        </authorList>
    </citation>
    <scope>NUCLEOTIDE SEQUENCE</scope>
    <source>
        <strain evidence="1">S41</strain>
    </source>
</reference>
<gene>
    <name evidence="1" type="ORF">IM811_005411</name>
</gene>
<dbReference type="AlphaFoldDB" id="A0A8H7N1H9"/>
<evidence type="ECO:0008006" key="3">
    <source>
        <dbReference type="Google" id="ProtNLM"/>
    </source>
</evidence>
<proteinExistence type="predicted"/>
<protein>
    <recommendedName>
        <fullName evidence="3">F-box domain-containing protein</fullName>
    </recommendedName>
</protein>
<comment type="caution">
    <text evidence="1">The sequence shown here is derived from an EMBL/GenBank/DDBJ whole genome shotgun (WGS) entry which is preliminary data.</text>
</comment>
<sequence length="532" mass="59663">MASAMSQAQSQGATLSWLPNELLIPIVQESVKIRVIPDSRHSKISSFKQLDSPTAAALALTSRYFHQLVTPLLYSEIEIQCNATCQNKFKEIWITRHLHRTFRENPSLRTHCKRLGIEFGCSRKTFVGDRPSHGTNLFWIAFDFLKWLPNIEELRLVAWPQYLPLWAYQGLAALGPTRGDYLQVLSLASEHLASLRHLELATRGSATLDLPALSTTLGGLDISACLRILDIRGISSFGTMRDWELLKARAGTASFTELKLRYFDAGPSALEALVMWPAKLASFHSAMPLFSHFSFPETVVAYDLGVLQSILCHQKDSLTFIRMDQIMDGGPKSFNMTEFRNLKVLWLAHDLTGTDPEFVANLLSPNLEVFHWNLMLEDREARESLDAFEKREEDWLRAFTAAAIASNSTLRHINIRFSPKTTSSLKTHGVLSTLGIGWTELRARFNLTGFICHIAPSKLAGRGSMPWSKSPNISKVHGSLKSSDYQMGIHHHLAAGLGEALSNSVLYFINSVLDFISSESERYEVTNKNSLL</sequence>
<name>A0A8H7N1H9_BIOOC</name>
<organism evidence="1 2">
    <name type="scientific">Bionectria ochroleuca</name>
    <name type="common">Gliocladium roseum</name>
    <dbReference type="NCBI Taxonomy" id="29856"/>
    <lineage>
        <taxon>Eukaryota</taxon>
        <taxon>Fungi</taxon>
        <taxon>Dikarya</taxon>
        <taxon>Ascomycota</taxon>
        <taxon>Pezizomycotina</taxon>
        <taxon>Sordariomycetes</taxon>
        <taxon>Hypocreomycetidae</taxon>
        <taxon>Hypocreales</taxon>
        <taxon>Bionectriaceae</taxon>
        <taxon>Clonostachys</taxon>
    </lineage>
</organism>
<dbReference type="Proteomes" id="UP000616885">
    <property type="component" value="Unassembled WGS sequence"/>
</dbReference>
<evidence type="ECO:0000313" key="2">
    <source>
        <dbReference type="Proteomes" id="UP000616885"/>
    </source>
</evidence>
<accession>A0A8H7N1H9</accession>